<proteinExistence type="predicted"/>
<sequence>MAMLLGACASSGAGGSVDRLGTGAPTVAGVNPVTPSGGSVNARIAPTSGPEGSAGRLALKTYQDWWQAQADAFGRTDSDGIALETYSSGKALADTLLGLRQLHDTKLVMAGAPRNSAAVTAVDLKADPRTAVIEDCLDVSDWRRVDAVTKAEREPVGRVNRYVATASLRWFQARWLIYDFKREADRTC</sequence>
<dbReference type="OrthoDB" id="3387754at2"/>
<accession>A0A6N7KWN0</accession>
<name>A0A6N7KWN0_9ACTN</name>
<keyword evidence="2" id="KW-1185">Reference proteome</keyword>
<dbReference type="Proteomes" id="UP000450000">
    <property type="component" value="Unassembled WGS sequence"/>
</dbReference>
<dbReference type="EMBL" id="WBOF01000001">
    <property type="protein sequence ID" value="MQS15175.1"/>
    <property type="molecule type" value="Genomic_DNA"/>
</dbReference>
<reference evidence="1 2" key="1">
    <citation type="submission" date="2019-09" db="EMBL/GenBank/DDBJ databases">
        <title>Genome Sequences of Streptomyces kaniharaensis ATCC 21070.</title>
        <authorList>
            <person name="Zhu W."/>
            <person name="De Crecy-Lagard V."/>
            <person name="Richards N.G."/>
        </authorList>
    </citation>
    <scope>NUCLEOTIDE SEQUENCE [LARGE SCALE GENOMIC DNA]</scope>
    <source>
        <strain evidence="1 2">SF-557</strain>
    </source>
</reference>
<evidence type="ECO:0000313" key="2">
    <source>
        <dbReference type="Proteomes" id="UP000450000"/>
    </source>
</evidence>
<comment type="caution">
    <text evidence="1">The sequence shown here is derived from an EMBL/GenBank/DDBJ whole genome shotgun (WGS) entry which is preliminary data.</text>
</comment>
<gene>
    <name evidence="1" type="ORF">F7Q99_23635</name>
</gene>
<dbReference type="RefSeq" id="WP_153464565.1">
    <property type="nucleotide sequence ID" value="NZ_WBOF01000001.1"/>
</dbReference>
<organism evidence="1 2">
    <name type="scientific">Streptomyces kaniharaensis</name>
    <dbReference type="NCBI Taxonomy" id="212423"/>
    <lineage>
        <taxon>Bacteria</taxon>
        <taxon>Bacillati</taxon>
        <taxon>Actinomycetota</taxon>
        <taxon>Actinomycetes</taxon>
        <taxon>Kitasatosporales</taxon>
        <taxon>Streptomycetaceae</taxon>
        <taxon>Streptomyces</taxon>
    </lineage>
</organism>
<protein>
    <submittedName>
        <fullName evidence="1">Uncharacterized protein</fullName>
    </submittedName>
</protein>
<dbReference type="AlphaFoldDB" id="A0A6N7KWN0"/>
<evidence type="ECO:0000313" key="1">
    <source>
        <dbReference type="EMBL" id="MQS15175.1"/>
    </source>
</evidence>